<proteinExistence type="predicted"/>
<sequence length="50" mass="5573">MEPDTGLQGWQLRARSLLLRQLQEALHGHLVQENLQENCRLGGEPGAPDP</sequence>
<name>A0A0A8YAJ5_ARUDO</name>
<accession>A0A0A8YAJ5</accession>
<dbReference type="EMBL" id="GBRH01275440">
    <property type="protein sequence ID" value="JAD22455.1"/>
    <property type="molecule type" value="Transcribed_RNA"/>
</dbReference>
<organism evidence="1">
    <name type="scientific">Arundo donax</name>
    <name type="common">Giant reed</name>
    <name type="synonym">Donax arundinaceus</name>
    <dbReference type="NCBI Taxonomy" id="35708"/>
    <lineage>
        <taxon>Eukaryota</taxon>
        <taxon>Viridiplantae</taxon>
        <taxon>Streptophyta</taxon>
        <taxon>Embryophyta</taxon>
        <taxon>Tracheophyta</taxon>
        <taxon>Spermatophyta</taxon>
        <taxon>Magnoliopsida</taxon>
        <taxon>Liliopsida</taxon>
        <taxon>Poales</taxon>
        <taxon>Poaceae</taxon>
        <taxon>PACMAD clade</taxon>
        <taxon>Arundinoideae</taxon>
        <taxon>Arundineae</taxon>
        <taxon>Arundo</taxon>
    </lineage>
</organism>
<reference evidence="1" key="2">
    <citation type="journal article" date="2015" name="Data Brief">
        <title>Shoot transcriptome of the giant reed, Arundo donax.</title>
        <authorList>
            <person name="Barrero R.A."/>
            <person name="Guerrero F.D."/>
            <person name="Moolhuijzen P."/>
            <person name="Goolsby J.A."/>
            <person name="Tidwell J."/>
            <person name="Bellgard S.E."/>
            <person name="Bellgard M.I."/>
        </authorList>
    </citation>
    <scope>NUCLEOTIDE SEQUENCE</scope>
    <source>
        <tissue evidence="1">Shoot tissue taken approximately 20 cm above the soil surface</tissue>
    </source>
</reference>
<dbReference type="AlphaFoldDB" id="A0A0A8YAJ5"/>
<evidence type="ECO:0000313" key="1">
    <source>
        <dbReference type="EMBL" id="JAD22455.1"/>
    </source>
</evidence>
<reference evidence="1" key="1">
    <citation type="submission" date="2014-09" db="EMBL/GenBank/DDBJ databases">
        <authorList>
            <person name="Magalhaes I.L.F."/>
            <person name="Oliveira U."/>
            <person name="Santos F.R."/>
            <person name="Vidigal T.H.D.A."/>
            <person name="Brescovit A.D."/>
            <person name="Santos A.J."/>
        </authorList>
    </citation>
    <scope>NUCLEOTIDE SEQUENCE</scope>
    <source>
        <tissue evidence="1">Shoot tissue taken approximately 20 cm above the soil surface</tissue>
    </source>
</reference>
<protein>
    <submittedName>
        <fullName evidence="1">Uncharacterized protein</fullName>
    </submittedName>
</protein>